<proteinExistence type="predicted"/>
<dbReference type="AlphaFoldDB" id="A0A1Q5U5V6"/>
<gene>
    <name evidence="1" type="ORF">Xentx_01258</name>
</gene>
<evidence type="ECO:0000313" key="2">
    <source>
        <dbReference type="Proteomes" id="UP000186277"/>
    </source>
</evidence>
<dbReference type="RefSeq" id="WP_415843393.1">
    <property type="nucleotide sequence ID" value="NZ_CBCSEU010000074.1"/>
</dbReference>
<keyword evidence="2" id="KW-1185">Reference proteome</keyword>
<accession>A0A1Q5U5V6</accession>
<sequence length="120" mass="12924">MDAAIEQSEPILEKKAAVIASSYVNCVLHQGREIPSIIAALAGSPELEKIKHEYAKIFIEKCRITLTPYTKGGTITTASLWAMLGAAEVLSYAAANDDITATQAEKELFAVIVAMVERSL</sequence>
<organism evidence="1 2">
    <name type="scientific">Xenorhabdus thuongxuanensis</name>
    <dbReference type="NCBI Taxonomy" id="1873484"/>
    <lineage>
        <taxon>Bacteria</taxon>
        <taxon>Pseudomonadati</taxon>
        <taxon>Pseudomonadota</taxon>
        <taxon>Gammaproteobacteria</taxon>
        <taxon>Enterobacterales</taxon>
        <taxon>Morganellaceae</taxon>
        <taxon>Xenorhabdus</taxon>
    </lineage>
</organism>
<evidence type="ECO:0000313" key="1">
    <source>
        <dbReference type="EMBL" id="OKP07862.1"/>
    </source>
</evidence>
<comment type="caution">
    <text evidence="1">The sequence shown here is derived from an EMBL/GenBank/DDBJ whole genome shotgun (WGS) entry which is preliminary data.</text>
</comment>
<name>A0A1Q5U5V6_9GAMM</name>
<dbReference type="Proteomes" id="UP000186277">
    <property type="component" value="Unassembled WGS sequence"/>
</dbReference>
<dbReference type="EMBL" id="MKGR01000006">
    <property type="protein sequence ID" value="OKP07862.1"/>
    <property type="molecule type" value="Genomic_DNA"/>
</dbReference>
<protein>
    <submittedName>
        <fullName evidence="1">TetR family transcriptional regulator</fullName>
    </submittedName>
</protein>
<reference evidence="1 2" key="1">
    <citation type="submission" date="2016-09" db="EMBL/GenBank/DDBJ databases">
        <title>Xenorhabdus thuongxuanensis sp. nov. and Xenorhabdus eapokensis sp. nov., isolated from Steinernema species.</title>
        <authorList>
            <person name="Kaempfer P."/>
            <person name="Tobias N.J."/>
            <person name="Phan Ke L."/>
            <person name="Bode H.B."/>
            <person name="Glaeser S.P."/>
        </authorList>
    </citation>
    <scope>NUCLEOTIDE SEQUENCE [LARGE SCALE GENOMIC DNA]</scope>
    <source>
        <strain evidence="1 2">30TX1</strain>
    </source>
</reference>